<feature type="non-terminal residue" evidence="1">
    <location>
        <position position="147"/>
    </location>
</feature>
<dbReference type="PANTHER" id="PTHR43125:SF1">
    <property type="entry name" value="INOSITOL-3-PHOSPHATE SYNTHASE"/>
    <property type="match status" value="1"/>
</dbReference>
<dbReference type="AlphaFoldDB" id="X1FPN2"/>
<name>X1FPN2_9ZZZZ</name>
<dbReference type="Gene3D" id="3.40.50.720">
    <property type="entry name" value="NAD(P)-binding Rossmann-like Domain"/>
    <property type="match status" value="1"/>
</dbReference>
<dbReference type="SUPFAM" id="SSF51735">
    <property type="entry name" value="NAD(P)-binding Rossmann-fold domains"/>
    <property type="match status" value="1"/>
</dbReference>
<accession>X1FPN2</accession>
<evidence type="ECO:0000313" key="1">
    <source>
        <dbReference type="EMBL" id="GAH46942.1"/>
    </source>
</evidence>
<dbReference type="EMBL" id="BARU01007696">
    <property type="protein sequence ID" value="GAH46942.1"/>
    <property type="molecule type" value="Genomic_DNA"/>
</dbReference>
<dbReference type="PANTHER" id="PTHR43125">
    <property type="entry name" value="INOSITOL-3-PHOSPHATE SYNTHASE"/>
    <property type="match status" value="1"/>
</dbReference>
<gene>
    <name evidence="1" type="ORF">S03H2_15159</name>
</gene>
<proteinExistence type="predicted"/>
<sequence length="147" mass="15848">MGKIRLAIAGVGNCASSLIQGIEYYKKPDTEKVGILFEDVGGYKVTDIEIAAAFDIDRNKVGKDLSEAIFVSPNNTEKLSDVPKLGVKVQMGPVMDGAPEHLREFVDVGDDLKSVNVGQVLKGAKADVLLNLTPTGSYEAARYYARE</sequence>
<evidence type="ECO:0008006" key="2">
    <source>
        <dbReference type="Google" id="ProtNLM"/>
    </source>
</evidence>
<dbReference type="InterPro" id="IPR036291">
    <property type="entry name" value="NAD(P)-bd_dom_sf"/>
</dbReference>
<dbReference type="GO" id="GO:0006021">
    <property type="term" value="P:inositol biosynthetic process"/>
    <property type="evidence" value="ECO:0007669"/>
    <property type="project" value="TreeGrafter"/>
</dbReference>
<comment type="caution">
    <text evidence="1">The sequence shown here is derived from an EMBL/GenBank/DDBJ whole genome shotgun (WGS) entry which is preliminary data.</text>
</comment>
<reference evidence="1" key="1">
    <citation type="journal article" date="2014" name="Front. Microbiol.">
        <title>High frequency of phylogenetically diverse reductive dehalogenase-homologous genes in deep subseafloor sedimentary metagenomes.</title>
        <authorList>
            <person name="Kawai M."/>
            <person name="Futagami T."/>
            <person name="Toyoda A."/>
            <person name="Takaki Y."/>
            <person name="Nishi S."/>
            <person name="Hori S."/>
            <person name="Arai W."/>
            <person name="Tsubouchi T."/>
            <person name="Morono Y."/>
            <person name="Uchiyama I."/>
            <person name="Ito T."/>
            <person name="Fujiyama A."/>
            <person name="Inagaki F."/>
            <person name="Takami H."/>
        </authorList>
    </citation>
    <scope>NUCLEOTIDE SEQUENCE</scope>
    <source>
        <strain evidence="1">Expedition CK06-06</strain>
    </source>
</reference>
<dbReference type="GO" id="GO:0004512">
    <property type="term" value="F:inositol-3-phosphate synthase activity"/>
    <property type="evidence" value="ECO:0007669"/>
    <property type="project" value="TreeGrafter"/>
</dbReference>
<dbReference type="InterPro" id="IPR052199">
    <property type="entry name" value="MIPS"/>
</dbReference>
<protein>
    <recommendedName>
        <fullName evidence="2">Myo-inositol-1-phosphate synthase GAPDH-like domain-containing protein</fullName>
    </recommendedName>
</protein>
<organism evidence="1">
    <name type="scientific">marine sediment metagenome</name>
    <dbReference type="NCBI Taxonomy" id="412755"/>
    <lineage>
        <taxon>unclassified sequences</taxon>
        <taxon>metagenomes</taxon>
        <taxon>ecological metagenomes</taxon>
    </lineage>
</organism>